<feature type="region of interest" description="Disordered" evidence="2">
    <location>
        <begin position="62"/>
        <end position="141"/>
    </location>
</feature>
<feature type="compositionally biased region" description="Basic and acidic residues" evidence="2">
    <location>
        <begin position="115"/>
        <end position="138"/>
    </location>
</feature>
<organism evidence="5 6">
    <name type="scientific">Mytilus coruscus</name>
    <name type="common">Sea mussel</name>
    <dbReference type="NCBI Taxonomy" id="42192"/>
    <lineage>
        <taxon>Eukaryota</taxon>
        <taxon>Metazoa</taxon>
        <taxon>Spiralia</taxon>
        <taxon>Lophotrochozoa</taxon>
        <taxon>Mollusca</taxon>
        <taxon>Bivalvia</taxon>
        <taxon>Autobranchia</taxon>
        <taxon>Pteriomorphia</taxon>
        <taxon>Mytilida</taxon>
        <taxon>Mytiloidea</taxon>
        <taxon>Mytilidae</taxon>
        <taxon>Mytilinae</taxon>
        <taxon>Mytilus</taxon>
    </lineage>
</organism>
<dbReference type="PROSITE" id="PS50825">
    <property type="entry name" value="HYR"/>
    <property type="match status" value="1"/>
</dbReference>
<feature type="compositionally biased region" description="Basic and acidic residues" evidence="2">
    <location>
        <begin position="77"/>
        <end position="91"/>
    </location>
</feature>
<evidence type="ECO:0000313" key="5">
    <source>
        <dbReference type="EMBL" id="CAC5386475.1"/>
    </source>
</evidence>
<evidence type="ECO:0000256" key="2">
    <source>
        <dbReference type="SAM" id="MobiDB-lite"/>
    </source>
</evidence>
<name>A0A6J8BRA3_MYTCO</name>
<keyword evidence="3" id="KW-0812">Transmembrane</keyword>
<dbReference type="InterPro" id="IPR003410">
    <property type="entry name" value="HYR_dom"/>
</dbReference>
<evidence type="ECO:0000256" key="1">
    <source>
        <dbReference type="ARBA" id="ARBA00022737"/>
    </source>
</evidence>
<dbReference type="AlphaFoldDB" id="A0A6J8BRA3"/>
<keyword evidence="3" id="KW-1133">Transmembrane helix</keyword>
<proteinExistence type="predicted"/>
<reference evidence="5 6" key="1">
    <citation type="submission" date="2020-06" db="EMBL/GenBank/DDBJ databases">
        <authorList>
            <person name="Li R."/>
            <person name="Bekaert M."/>
        </authorList>
    </citation>
    <scope>NUCLEOTIDE SEQUENCE [LARGE SCALE GENOMIC DNA]</scope>
    <source>
        <strain evidence="6">wild</strain>
    </source>
</reference>
<feature type="transmembrane region" description="Helical" evidence="3">
    <location>
        <begin position="812"/>
        <end position="834"/>
    </location>
</feature>
<feature type="domain" description="HYR" evidence="4">
    <location>
        <begin position="307"/>
        <end position="397"/>
    </location>
</feature>
<evidence type="ECO:0000256" key="3">
    <source>
        <dbReference type="SAM" id="Phobius"/>
    </source>
</evidence>
<keyword evidence="3" id="KW-0472">Membrane</keyword>
<dbReference type="EMBL" id="CACVKT020003883">
    <property type="protein sequence ID" value="CAC5386475.1"/>
    <property type="molecule type" value="Genomic_DNA"/>
</dbReference>
<evidence type="ECO:0000313" key="6">
    <source>
        <dbReference type="Proteomes" id="UP000507470"/>
    </source>
</evidence>
<dbReference type="Proteomes" id="UP000507470">
    <property type="component" value="Unassembled WGS sequence"/>
</dbReference>
<protein>
    <recommendedName>
        <fullName evidence="4">HYR domain-containing protein</fullName>
    </recommendedName>
</protein>
<dbReference type="OrthoDB" id="10285451at2759"/>
<keyword evidence="6" id="KW-1185">Reference proteome</keyword>
<gene>
    <name evidence="5" type="ORF">MCOR_21904</name>
</gene>
<sequence length="875" mass="99208">MAKTKITIRKKEQWKCGFYPTSFECKKERDKHLTSCANERLFCTEGGCFYHTDKSKNLLRHMKSKHQKDDDSESDKEENTSKSKDLLRDSSESESEDDWKSQDPGDILGQDSDESEHSEQEEKKDTGLKESENKKDDNMMTSKLVERTVVCNKELGRIIRQKTTPRLPGLSVTSAEEECPYKGLKRLNNYKGKYYAEVNPDIPGAYHFKPKLPVKVYGNSGWNDIVYSIGNDTKCVFTVVVKVLRCEQEVSSISDYEGGTNCSNLIWGKSCYAASPDGKVSVGGPAVYTCETDNSNRTFLQLYKATVCQDSAYALKCPQDMTIFTPTYSSTAYVTLDNYIYKWTIPATLDSHGKPWNVESQTATDYPYEIGRYTNVVTATSSTGEISSCKFDFIIKRLACTVPEVDDSTIEGSSPNRTYHIRNNLEKKICKQGYDLKTIPHDYDFVFVECADTSPGHAEWKDWYSRNCTKNEIPKICGKEVELDGKETKIVYFTLDFMEWKSMVEQNITSCKFGAIVDVYNPSMYDLEMTFQTDTSTPLTADKCFFEVLLYAGESSLGTPIKKFNCILKGSVEIKWPTLDFTLVFQVLDSFKSQQHTDYTGNGTIIFLMKECSNCALSNLTGLDLIESEIPSFKLNPFLPCRMDGCLEDSLQMFKLKRAPNTWDQMVELEHKTCTANIVVQSNTKKICFHQANLKERDWVPCRGATNEYLPIFIHMDSFFTLVIKCDDLQGWWCLPQDLHKFENLTISWELGYFLHGSVTEELWVLSVSLVNNSQACSQPIIYTTSLYTTPTPVNITQAHRDDDSGLLKPRILGIVFGVLAGVCICCVGGYCCCCKKRKSQGTPDAVPDDVRLSMLEEHNDKHSIHTLVSMRVCT</sequence>
<keyword evidence="1" id="KW-0677">Repeat</keyword>
<accession>A0A6J8BRA3</accession>
<evidence type="ECO:0000259" key="4">
    <source>
        <dbReference type="PROSITE" id="PS50825"/>
    </source>
</evidence>